<keyword evidence="3" id="KW-1185">Reference proteome</keyword>
<proteinExistence type="predicted"/>
<protein>
    <recommendedName>
        <fullName evidence="4">SipW-cognate class signal peptide</fullName>
    </recommendedName>
</protein>
<feature type="signal peptide" evidence="1">
    <location>
        <begin position="1"/>
        <end position="28"/>
    </location>
</feature>
<dbReference type="InterPro" id="IPR012332">
    <property type="entry name" value="Autotransporter_pectin_lyase_C"/>
</dbReference>
<evidence type="ECO:0000256" key="1">
    <source>
        <dbReference type="SAM" id="SignalP"/>
    </source>
</evidence>
<dbReference type="RefSeq" id="WP_215533324.1">
    <property type="nucleotide sequence ID" value="NZ_AP023321.1"/>
</dbReference>
<feature type="chain" id="PRO_5031509884" description="SipW-cognate class signal peptide" evidence="1">
    <location>
        <begin position="29"/>
        <end position="494"/>
    </location>
</feature>
<evidence type="ECO:0000313" key="2">
    <source>
        <dbReference type="EMBL" id="BCI59419.1"/>
    </source>
</evidence>
<accession>A0A7I8D1W0</accession>
<dbReference type="Proteomes" id="UP000593890">
    <property type="component" value="Chromosome"/>
</dbReference>
<sequence length="494" mass="52800">MKTTKRSLLASGLAVLVCIAMLAGTTFAWFTDSVVNKGNKIQSGSLSIDAYAYDLDKDGTGGFTIEGVNGGKPFTFEEEGQDLKKDPNPMLNETLWEPGKSSAKLLKVQNNGTLAAKIKLEFVLTDGGLQDALWFDFIQVKDGQVTGQFTKRPMSELATIAQNLELPVLAGQNVQFILVYGMNEEAGNEYQDKSFSADIAILATQYTEEEDGFGSDQYDKDATYATPVSTGEQFVGMADQGGEIKLTDNVNIENASEVVFSKDTTIDMNGYTLDINGSIKSAVGTTLTVKGNGVLNGALYADRKFNNGSNLVIEAGDDFTVNSPGDYAVYGGLGSSVTIHGGTYINSKKGNSVIQMLGNSLEIKDATINVAVDTVLNGAGISSNASENYLENVTVNGKYSIAVDFVNEYGKAVIRGGSFITDKKVDDGGFKPNPTIRYKGSLDISGADITRIGHGILYSRSNPVPTEAENLTCTGCTFHVVEGSVGYNDIDYRK</sequence>
<evidence type="ECO:0008006" key="4">
    <source>
        <dbReference type="Google" id="ProtNLM"/>
    </source>
</evidence>
<name>A0A7I8D1W0_9FIRM</name>
<dbReference type="KEGG" id="sman:C12CBH8_00580"/>
<evidence type="ECO:0000313" key="3">
    <source>
        <dbReference type="Proteomes" id="UP000593890"/>
    </source>
</evidence>
<keyword evidence="1" id="KW-0732">Signal</keyword>
<organism evidence="2 3">
    <name type="scientific">Solibaculum mannosilyticum</name>
    <dbReference type="NCBI Taxonomy" id="2780922"/>
    <lineage>
        <taxon>Bacteria</taxon>
        <taxon>Bacillati</taxon>
        <taxon>Bacillota</taxon>
        <taxon>Clostridia</taxon>
        <taxon>Eubacteriales</taxon>
        <taxon>Oscillospiraceae</taxon>
        <taxon>Solibaculum</taxon>
    </lineage>
</organism>
<dbReference type="AlphaFoldDB" id="A0A7I8D1W0"/>
<dbReference type="EMBL" id="AP023321">
    <property type="protein sequence ID" value="BCI59419.1"/>
    <property type="molecule type" value="Genomic_DNA"/>
</dbReference>
<reference evidence="3" key="1">
    <citation type="submission" date="2020-07" db="EMBL/GenBank/DDBJ databases">
        <title>Complete genome sequencing of Clostridia bacterium strain 12CBH8.</title>
        <authorList>
            <person name="Sakamoto M."/>
            <person name="Murakami T."/>
            <person name="Mori H."/>
        </authorList>
    </citation>
    <scope>NUCLEOTIDE SEQUENCE [LARGE SCALE GENOMIC DNA]</scope>
    <source>
        <strain evidence="3">12CBH8</strain>
    </source>
</reference>
<dbReference type="Gene3D" id="2.160.20.20">
    <property type="match status" value="1"/>
</dbReference>
<gene>
    <name evidence="2" type="ORF">C12CBH8_00580</name>
</gene>